<evidence type="ECO:0000313" key="3">
    <source>
        <dbReference type="Proteomes" id="UP000184611"/>
    </source>
</evidence>
<protein>
    <submittedName>
        <fullName evidence="2">Uncharacterized protein</fullName>
    </submittedName>
</protein>
<feature type="signal peptide" evidence="1">
    <location>
        <begin position="1"/>
        <end position="27"/>
    </location>
</feature>
<gene>
    <name evidence="2" type="ORF">SAMN05443547_1601</name>
</gene>
<keyword evidence="1" id="KW-0732">Signal</keyword>
<dbReference type="EMBL" id="FRYK01000002">
    <property type="protein sequence ID" value="SHO73246.1"/>
    <property type="molecule type" value="Genomic_DNA"/>
</dbReference>
<evidence type="ECO:0000256" key="1">
    <source>
        <dbReference type="SAM" id="SignalP"/>
    </source>
</evidence>
<sequence length="145" mass="16707">MKKFMRNNVKMLMIVTVFLTVSNKIQAQLSCDDKGYFYFKAYDPHSKTVYMSNIINGDAYYCSGGKKVMFDNKKVQIFRNAVKEKDANANTIMDFIIPNNYGSNRRGNKLPNDFEAVKKEYETDKASVRSPDKIVIVTLAEELFK</sequence>
<dbReference type="STRING" id="416016.SAMN05443547_1601"/>
<reference evidence="3" key="1">
    <citation type="submission" date="2016-12" db="EMBL/GenBank/DDBJ databases">
        <authorList>
            <person name="Varghese N."/>
            <person name="Submissions S."/>
        </authorList>
    </citation>
    <scope>NUCLEOTIDE SEQUENCE [LARGE SCALE GENOMIC DNA]</scope>
    <source>
        <strain evidence="3">DSM 18830</strain>
    </source>
</reference>
<feature type="chain" id="PRO_5009930044" evidence="1">
    <location>
        <begin position="28"/>
        <end position="145"/>
    </location>
</feature>
<evidence type="ECO:0000313" key="2">
    <source>
        <dbReference type="EMBL" id="SHO73246.1"/>
    </source>
</evidence>
<proteinExistence type="predicted"/>
<keyword evidence="3" id="KW-1185">Reference proteome</keyword>
<dbReference type="RefSeq" id="WP_073583150.1">
    <property type="nucleotide sequence ID" value="NZ_CBCSEA010000006.1"/>
</dbReference>
<dbReference type="Proteomes" id="UP000184611">
    <property type="component" value="Unassembled WGS sequence"/>
</dbReference>
<dbReference type="OrthoDB" id="9878400at2"/>
<organism evidence="2 3">
    <name type="scientific">Flavobacterium cucumis</name>
    <dbReference type="NCBI Taxonomy" id="416016"/>
    <lineage>
        <taxon>Bacteria</taxon>
        <taxon>Pseudomonadati</taxon>
        <taxon>Bacteroidota</taxon>
        <taxon>Flavobacteriia</taxon>
        <taxon>Flavobacteriales</taxon>
        <taxon>Flavobacteriaceae</taxon>
        <taxon>Flavobacterium</taxon>
    </lineage>
</organism>
<dbReference type="AlphaFoldDB" id="A0A1M7ZWM2"/>
<accession>A0A1M7ZWM2</accession>
<name>A0A1M7ZWM2_9FLAO</name>